<evidence type="ECO:0000313" key="2">
    <source>
        <dbReference type="EMBL" id="KAJ3495038.1"/>
    </source>
</evidence>
<proteinExistence type="predicted"/>
<gene>
    <name evidence="2" type="ORF">NLJ89_g10691</name>
</gene>
<evidence type="ECO:0000256" key="1">
    <source>
        <dbReference type="SAM" id="MobiDB-lite"/>
    </source>
</evidence>
<protein>
    <submittedName>
        <fullName evidence="2">Uncharacterized protein</fullName>
    </submittedName>
</protein>
<dbReference type="OrthoDB" id="10354942at2759"/>
<feature type="region of interest" description="Disordered" evidence="1">
    <location>
        <begin position="155"/>
        <end position="190"/>
    </location>
</feature>
<evidence type="ECO:0000313" key="3">
    <source>
        <dbReference type="Proteomes" id="UP001148786"/>
    </source>
</evidence>
<comment type="caution">
    <text evidence="2">The sequence shown here is derived from an EMBL/GenBank/DDBJ whole genome shotgun (WGS) entry which is preliminary data.</text>
</comment>
<sequence length="339" mass="36174">MHFGNIEQSVPHVIEYGGFGIQPHAQHKLIEHAFLASTTGGTGHSIDDFAVEEVVQARTDSFAATSSSHALEESNATYPTRRECSAQASCGHLLVKRAGQQHKNEAVGVLTTGFIPVPENAIYRTQNGVYTGKDVNKHAAAFVNAIHNAAPYISRSQSLNSGDYPKPSTGFRPQEPGNPAQPSGNSVSYHHPIHPKVLGVTLRTGAKDMPGSDRIVGWRSTHDGNVHIGVSYHDTTKPVPIAQGGGRKSKNHPFTLVHPEPAGKVKQFRAKAGLVGSRLWKGAKALPSKVVHGAKALPSKLVHGAKTHSVKAAHAVKSTAASLWHGAKSRLGMGKKKRH</sequence>
<dbReference type="EMBL" id="JANKHO010002067">
    <property type="protein sequence ID" value="KAJ3495038.1"/>
    <property type="molecule type" value="Genomic_DNA"/>
</dbReference>
<organism evidence="2 3">
    <name type="scientific">Agrocybe chaxingu</name>
    <dbReference type="NCBI Taxonomy" id="84603"/>
    <lineage>
        <taxon>Eukaryota</taxon>
        <taxon>Fungi</taxon>
        <taxon>Dikarya</taxon>
        <taxon>Basidiomycota</taxon>
        <taxon>Agaricomycotina</taxon>
        <taxon>Agaricomycetes</taxon>
        <taxon>Agaricomycetidae</taxon>
        <taxon>Agaricales</taxon>
        <taxon>Agaricineae</taxon>
        <taxon>Strophariaceae</taxon>
        <taxon>Agrocybe</taxon>
    </lineage>
</organism>
<dbReference type="AlphaFoldDB" id="A0A9W8MQP0"/>
<reference evidence="2" key="1">
    <citation type="submission" date="2022-07" db="EMBL/GenBank/DDBJ databases">
        <title>Genome Sequence of Agrocybe chaxingu.</title>
        <authorList>
            <person name="Buettner E."/>
        </authorList>
    </citation>
    <scope>NUCLEOTIDE SEQUENCE</scope>
    <source>
        <strain evidence="2">MP-N11</strain>
    </source>
</reference>
<keyword evidence="3" id="KW-1185">Reference proteome</keyword>
<accession>A0A9W8MQP0</accession>
<dbReference type="Proteomes" id="UP001148786">
    <property type="component" value="Unassembled WGS sequence"/>
</dbReference>
<name>A0A9W8MQP0_9AGAR</name>